<evidence type="ECO:0000313" key="12">
    <source>
        <dbReference type="Proteomes" id="UP000035680"/>
    </source>
</evidence>
<keyword evidence="3 8" id="KW-0067">ATP-binding</keyword>
<evidence type="ECO:0000256" key="7">
    <source>
        <dbReference type="ARBA" id="ARBA00023203"/>
    </source>
</evidence>
<dbReference type="Gene3D" id="1.20.120.720">
    <property type="entry name" value="Myosin VI head, motor domain, U50 subdomain"/>
    <property type="match status" value="1"/>
</dbReference>
<dbReference type="PANTHER" id="PTHR13140">
    <property type="entry name" value="MYOSIN"/>
    <property type="match status" value="1"/>
</dbReference>
<evidence type="ECO:0000256" key="8">
    <source>
        <dbReference type="PROSITE-ProRule" id="PRU00782"/>
    </source>
</evidence>
<accession>A0A0K0FBR7</accession>
<dbReference type="Gene3D" id="1.20.5.4820">
    <property type="match status" value="1"/>
</dbReference>
<reference evidence="13" key="2">
    <citation type="submission" date="2015-08" db="UniProtKB">
        <authorList>
            <consortium name="WormBaseParasite"/>
        </authorList>
    </citation>
    <scope>IDENTIFICATION</scope>
</reference>
<keyword evidence="7 8" id="KW-0009">Actin-binding</keyword>
<dbReference type="Proteomes" id="UP000035680">
    <property type="component" value="Unassembled WGS sequence"/>
</dbReference>
<dbReference type="SUPFAM" id="SSF52540">
    <property type="entry name" value="P-loop containing nucleoside triphosphate hydrolases"/>
    <property type="match status" value="1"/>
</dbReference>
<feature type="binding site" evidence="8">
    <location>
        <begin position="180"/>
        <end position="187"/>
    </location>
    <ligand>
        <name>ATP</name>
        <dbReference type="ChEBI" id="CHEBI:30616"/>
    </ligand>
</feature>
<dbReference type="InterPro" id="IPR027417">
    <property type="entry name" value="P-loop_NTPase"/>
</dbReference>
<keyword evidence="2 8" id="KW-0547">Nucleotide-binding</keyword>
<evidence type="ECO:0000256" key="5">
    <source>
        <dbReference type="ARBA" id="ARBA00023123"/>
    </source>
</evidence>
<keyword evidence="6 8" id="KW-0505">Motor protein</keyword>
<evidence type="ECO:0000256" key="6">
    <source>
        <dbReference type="ARBA" id="ARBA00023175"/>
    </source>
</evidence>
<dbReference type="GO" id="GO:0007015">
    <property type="term" value="P:actin filament organization"/>
    <property type="evidence" value="ECO:0007669"/>
    <property type="project" value="TreeGrafter"/>
</dbReference>
<proteinExistence type="inferred from homology"/>
<dbReference type="GO" id="GO:0005737">
    <property type="term" value="C:cytoplasm"/>
    <property type="evidence" value="ECO:0007669"/>
    <property type="project" value="TreeGrafter"/>
</dbReference>
<feature type="region of interest" description="Actin-binding" evidence="8">
    <location>
        <begin position="648"/>
        <end position="670"/>
    </location>
</feature>
<protein>
    <submittedName>
        <fullName evidence="13">Myosin motor domain-containing protein</fullName>
    </submittedName>
</protein>
<name>A0A0K0FBR7_STRVS</name>
<organism evidence="12 13">
    <name type="scientific">Strongyloides venezuelensis</name>
    <name type="common">Threadworm</name>
    <dbReference type="NCBI Taxonomy" id="75913"/>
    <lineage>
        <taxon>Eukaryota</taxon>
        <taxon>Metazoa</taxon>
        <taxon>Ecdysozoa</taxon>
        <taxon>Nematoda</taxon>
        <taxon>Chromadorea</taxon>
        <taxon>Rhabditida</taxon>
        <taxon>Tylenchina</taxon>
        <taxon>Panagrolaimomorpha</taxon>
        <taxon>Strongyloidoidea</taxon>
        <taxon>Strongyloididae</taxon>
        <taxon>Strongyloides</taxon>
    </lineage>
</organism>
<evidence type="ECO:0000256" key="10">
    <source>
        <dbReference type="SAM" id="MobiDB-lite"/>
    </source>
</evidence>
<dbReference type="GO" id="GO:0051015">
    <property type="term" value="F:actin filament binding"/>
    <property type="evidence" value="ECO:0007669"/>
    <property type="project" value="TreeGrafter"/>
</dbReference>
<evidence type="ECO:0000313" key="13">
    <source>
        <dbReference type="WBParaSite" id="SVE_0628000.1"/>
    </source>
</evidence>
<dbReference type="GO" id="GO:0000146">
    <property type="term" value="F:microfilament motor activity"/>
    <property type="evidence" value="ECO:0007669"/>
    <property type="project" value="TreeGrafter"/>
</dbReference>
<feature type="region of interest" description="Disordered" evidence="10">
    <location>
        <begin position="1230"/>
        <end position="1249"/>
    </location>
</feature>
<keyword evidence="5 8" id="KW-0518">Myosin</keyword>
<evidence type="ECO:0000256" key="1">
    <source>
        <dbReference type="ARBA" id="ARBA00008314"/>
    </source>
</evidence>
<sequence length="1484" mass="174014">MSNTDRNNVKSLLTVPEKLLKEELNSNNYCDKIWILDLPYKICTLISQIDSNEVVVGFKDNNGIFKKKNVKKQLTQSVSSNHYVDDMCNLSELNEASVIACLKARYINANLIHTYSGLFCVFINPWTTSVSKIYTKDVKDFYKNEFKVEKILPPHIYYVAMSAYDGILSGNKNQSILITGESGAGKTENTKKIIEYIIEASDSSSSKCNKMQNDLINSGIVLEAFANAQTIHNCNSSRVGKFIKLDFDKNGKLNNAKINCYLLEKSRVVFQNPGDRNFHIFYQMLSDGADEKRKMSLGLKKLPNEYVFLSHGKIKNDANLNDKEDAQSTINALLMLNFTEENISQIFEVLSIILHMGEIKFGERKGLDISFVESMEYVKEVCRLSQIDSSKFVDALTQPTIKIGDKLIRKNQNLKKTLSSVLGLSKLIYDKLFNWVVDRCNELLLNNDSNNYSSSFIGVLDMAGFEIMNINSFEQFCINYTNERLQQFFNHFMFIKEQSEYLNERIEWNEINFGVDLQPSIDLIEAPMGLLTLLQEECVVPNGNDISMLEKLTKTLDGEIFQKARQSVKNNNNSHFTIKHYAGIVGYNIEGWVEKNRDTVDNNVLEIMGTSNHSLLKIFFKNISNTNNNTNKNSRTTTTVTLLYRESLRNLIEVLHSTNANFIRCIVPNYEKRAFLMNETLVLNQLRCNGVLEGIRICQRGYPNRMSFNDFIDRYKCLLIYNSKEIQNSLRRQVGSKNRDAAVILCNYIPIDKEGYQIGITKIFLKIGVVSELENLRKKYLFDCISNFQGICRWYIEQKIIKYKYNKWDAILTIQDNVKEYIYTNQWDWWKIFLKVKQIIPIKQNEKKIVDLINQNKQLEKELEEMKTLLLEVEKKMELLKREISILQKELETKDDTYSELKIEFTNSEKLLCFMEKRFDEQQSTLSKMQSILKQNEKLLGKLKQEKELLEKEICQIKESHHTEQTLRQNFEREYEEYYNKYEILEKKHSQLLENSKNYIECLHSMEAKLDEQKDLSQKQNNKIVDLQNTIVELNDNINKLDAVLNSERHLKRKIEDLKDDIEEELENLRDKLERSKGREETLKNQCSEKDRKIEKLENKIDQKSEYMEECINELKKMHKETQQEMKNQLDEYRRKCSKLEQDNRTLKIRVADDDDVNEKSIIEDTDSYSSYKSNSRLGSRQPSLQSISYQSSISNMTSSRYSTRSSLLRRRETEPDIFMTASMISNENLSTNGSLNRSPSFNSSRYTSNDMGKDKKIYNLEKQIQNLYQENQLTKRELEVYKTNLVDIDRRNSSLKNQINAMTIENNNLNNKIEKQENEILMYEERLKKYQKETNIWKQKYEEMVDESRKELLMHKKKSEEKLKEICFEYNKKLHSYSTNDRNKIKIQEELDETKALLDSTKAQLYEVKKHSKSQSILGDNWENKYRSCMIEIESLRDENASLKNKVRRQYKEIELLTQQNEIKEECAIFEKKVDSFQESVPS</sequence>
<dbReference type="PRINTS" id="PR00193">
    <property type="entry name" value="MYOSINHEAVY"/>
</dbReference>
<keyword evidence="12" id="KW-1185">Reference proteome</keyword>
<evidence type="ECO:0000259" key="11">
    <source>
        <dbReference type="PROSITE" id="PS51456"/>
    </source>
</evidence>
<feature type="coiled-coil region" evidence="9">
    <location>
        <begin position="1385"/>
        <end position="1461"/>
    </location>
</feature>
<evidence type="ECO:0000256" key="3">
    <source>
        <dbReference type="ARBA" id="ARBA00022840"/>
    </source>
</evidence>
<dbReference type="GO" id="GO:0005524">
    <property type="term" value="F:ATP binding"/>
    <property type="evidence" value="ECO:0007669"/>
    <property type="project" value="UniProtKB-UniRule"/>
</dbReference>
<dbReference type="PANTHER" id="PTHR13140:SF857">
    <property type="entry name" value="MYOSIN-11"/>
    <property type="match status" value="1"/>
</dbReference>
<dbReference type="GO" id="GO:0016459">
    <property type="term" value="C:myosin complex"/>
    <property type="evidence" value="ECO:0007669"/>
    <property type="project" value="UniProtKB-KW"/>
</dbReference>
<dbReference type="Pfam" id="PF00063">
    <property type="entry name" value="Myosin_head"/>
    <property type="match status" value="1"/>
</dbReference>
<dbReference type="PROSITE" id="PS51456">
    <property type="entry name" value="MYOSIN_MOTOR"/>
    <property type="match status" value="1"/>
</dbReference>
<dbReference type="InterPro" id="IPR001609">
    <property type="entry name" value="Myosin_head_motor_dom-like"/>
</dbReference>
<reference evidence="12" key="1">
    <citation type="submission" date="2014-07" db="EMBL/GenBank/DDBJ databases">
        <authorList>
            <person name="Martin A.A"/>
            <person name="De Silva N."/>
        </authorList>
    </citation>
    <scope>NUCLEOTIDE SEQUENCE</scope>
</reference>
<feature type="domain" description="Myosin motor" evidence="11">
    <location>
        <begin position="82"/>
        <end position="778"/>
    </location>
</feature>
<evidence type="ECO:0000256" key="9">
    <source>
        <dbReference type="SAM" id="Coils"/>
    </source>
</evidence>
<feature type="coiled-coil region" evidence="9">
    <location>
        <begin position="1258"/>
        <end position="1359"/>
    </location>
</feature>
<dbReference type="Gene3D" id="1.20.58.530">
    <property type="match status" value="1"/>
</dbReference>
<dbReference type="STRING" id="75913.A0A0K0FBR7"/>
<comment type="similarity">
    <text evidence="1 8">Belongs to the TRAFAC class myosin-kinesin ATPase superfamily. Myosin family.</text>
</comment>
<dbReference type="GO" id="GO:0016020">
    <property type="term" value="C:membrane"/>
    <property type="evidence" value="ECO:0007669"/>
    <property type="project" value="TreeGrafter"/>
</dbReference>
<dbReference type="Gene3D" id="1.10.10.820">
    <property type="match status" value="1"/>
</dbReference>
<evidence type="ECO:0000256" key="4">
    <source>
        <dbReference type="ARBA" id="ARBA00023054"/>
    </source>
</evidence>
<dbReference type="WBParaSite" id="SVE_0628000.1">
    <property type="protein sequence ID" value="SVE_0628000.1"/>
    <property type="gene ID" value="SVE_0628000"/>
</dbReference>
<evidence type="ECO:0000256" key="2">
    <source>
        <dbReference type="ARBA" id="ARBA00022741"/>
    </source>
</evidence>
<dbReference type="FunFam" id="1.10.10.820:FF:000001">
    <property type="entry name" value="Myosin heavy chain"/>
    <property type="match status" value="1"/>
</dbReference>
<dbReference type="Gene3D" id="3.40.850.10">
    <property type="entry name" value="Kinesin motor domain"/>
    <property type="match status" value="1"/>
</dbReference>
<feature type="coiled-coil region" evidence="9">
    <location>
        <begin position="842"/>
        <end position="1150"/>
    </location>
</feature>
<dbReference type="InterPro" id="IPR036961">
    <property type="entry name" value="Kinesin_motor_dom_sf"/>
</dbReference>
<dbReference type="SMART" id="SM00242">
    <property type="entry name" value="MYSc"/>
    <property type="match status" value="1"/>
</dbReference>
<keyword evidence="4 9" id="KW-0175">Coiled coil</keyword>